<accession>A0A3B1C052</accession>
<dbReference type="SUPFAM" id="SSF54523">
    <property type="entry name" value="Pili subunits"/>
    <property type="match status" value="1"/>
</dbReference>
<gene>
    <name evidence="1" type="ORF">MNBD_NITROSPINAE01-505</name>
</gene>
<evidence type="ECO:0000313" key="1">
    <source>
        <dbReference type="EMBL" id="VAX16280.1"/>
    </source>
</evidence>
<name>A0A3B1C052_9ZZZZ</name>
<dbReference type="EMBL" id="UOGC01000023">
    <property type="protein sequence ID" value="VAX16280.1"/>
    <property type="molecule type" value="Genomic_DNA"/>
</dbReference>
<protein>
    <submittedName>
        <fullName evidence="1">Uncharacterized protein</fullName>
    </submittedName>
</protein>
<dbReference type="Gene3D" id="2.10.70.20">
    <property type="entry name" value="gspk-gspi-gspj complex like domains"/>
    <property type="match status" value="1"/>
</dbReference>
<dbReference type="Pfam" id="PF11612">
    <property type="entry name" value="T2SSJ"/>
    <property type="match status" value="1"/>
</dbReference>
<dbReference type="GO" id="GO:0015627">
    <property type="term" value="C:type II protein secretion system complex"/>
    <property type="evidence" value="ECO:0007669"/>
    <property type="project" value="InterPro"/>
</dbReference>
<organism evidence="1">
    <name type="scientific">hydrothermal vent metagenome</name>
    <dbReference type="NCBI Taxonomy" id="652676"/>
    <lineage>
        <taxon>unclassified sequences</taxon>
        <taxon>metagenomes</taxon>
        <taxon>ecological metagenomes</taxon>
    </lineage>
</organism>
<dbReference type="Gene3D" id="3.10.610.10">
    <property type="entry name" value="GSPII I/J protein-like"/>
    <property type="match status" value="1"/>
</dbReference>
<dbReference type="InterPro" id="IPR010055">
    <property type="entry name" value="T2SS_protein-GspJ"/>
</dbReference>
<dbReference type="GO" id="GO:0015628">
    <property type="term" value="P:protein secretion by the type II secretion system"/>
    <property type="evidence" value="ECO:0007669"/>
    <property type="project" value="InterPro"/>
</dbReference>
<dbReference type="InterPro" id="IPR045584">
    <property type="entry name" value="Pilin-like"/>
</dbReference>
<feature type="non-terminal residue" evidence="1">
    <location>
        <position position="1"/>
    </location>
</feature>
<sequence length="128" mass="14258">RPVVGELGGILPPLLGASEYMDERGINLSLTRFSSALESGKSAVMKRVGYRLREGQMELLIWPALDQPTRSDPETYTLLTEVAGLSLRYLDEALEWRMDWGADSIPRAVEVAITLDTGQTIRRLVALR</sequence>
<proteinExistence type="predicted"/>
<reference evidence="1" key="1">
    <citation type="submission" date="2018-06" db="EMBL/GenBank/DDBJ databases">
        <authorList>
            <person name="Zhirakovskaya E."/>
        </authorList>
    </citation>
    <scope>NUCLEOTIDE SEQUENCE</scope>
</reference>
<dbReference type="AlphaFoldDB" id="A0A3B1C052"/>